<proteinExistence type="predicted"/>
<dbReference type="Proteomes" id="UP000729733">
    <property type="component" value="Unassembled WGS sequence"/>
</dbReference>
<keyword evidence="2" id="KW-1185">Reference proteome</keyword>
<gene>
    <name evidence="1" type="ORF">I4641_11000</name>
</gene>
<protein>
    <submittedName>
        <fullName evidence="1">Uncharacterized protein</fullName>
    </submittedName>
</protein>
<sequence>MKLTNLIGFVAIGVVIPSTILAGNNSALADVKVSTPNVEAITRSDGSVYVNSGGTTVQVPSHRRYWTPWRYWRLPWQNLKSERSNCRQTSYQATTRITPSSSKIIQSSVASNGCN</sequence>
<evidence type="ECO:0000313" key="2">
    <source>
        <dbReference type="Proteomes" id="UP000729733"/>
    </source>
</evidence>
<reference evidence="1" key="1">
    <citation type="journal article" date="2021" name="Antonie Van Leeuwenhoek">
        <title>Draft genome and description of Waterburya agarophytonicola gen. nov. sp. nov. (Pleurocapsales, Cyanobacteria): a seaweed symbiont.</title>
        <authorList>
            <person name="Bonthond G."/>
            <person name="Shalygin S."/>
            <person name="Bayer T."/>
            <person name="Weinberger F."/>
        </authorList>
    </citation>
    <scope>NUCLEOTIDE SEQUENCE</scope>
    <source>
        <strain evidence="1">KI4</strain>
    </source>
</reference>
<accession>A0A964FF89</accession>
<dbReference type="AlphaFoldDB" id="A0A964FF89"/>
<name>A0A964FF89_9CYAN</name>
<dbReference type="EMBL" id="JADWDC010000023">
    <property type="protein sequence ID" value="MCC0177505.1"/>
    <property type="molecule type" value="Genomic_DNA"/>
</dbReference>
<dbReference type="RefSeq" id="WP_229640568.1">
    <property type="nucleotide sequence ID" value="NZ_JADWDC010000023.1"/>
</dbReference>
<organism evidence="1 2">
    <name type="scientific">Waterburya agarophytonicola KI4</name>
    <dbReference type="NCBI Taxonomy" id="2874699"/>
    <lineage>
        <taxon>Bacteria</taxon>
        <taxon>Bacillati</taxon>
        <taxon>Cyanobacteriota</taxon>
        <taxon>Cyanophyceae</taxon>
        <taxon>Pleurocapsales</taxon>
        <taxon>Hyellaceae</taxon>
        <taxon>Waterburya</taxon>
        <taxon>Waterburya agarophytonicola</taxon>
    </lineage>
</organism>
<comment type="caution">
    <text evidence="1">The sequence shown here is derived from an EMBL/GenBank/DDBJ whole genome shotgun (WGS) entry which is preliminary data.</text>
</comment>
<evidence type="ECO:0000313" key="1">
    <source>
        <dbReference type="EMBL" id="MCC0177505.1"/>
    </source>
</evidence>